<dbReference type="InterPro" id="IPR005064">
    <property type="entry name" value="BUG"/>
</dbReference>
<organism evidence="2 3">
    <name type="scientific">Neoroseomonas eburnea</name>
    <dbReference type="NCBI Taxonomy" id="1346889"/>
    <lineage>
        <taxon>Bacteria</taxon>
        <taxon>Pseudomonadati</taxon>
        <taxon>Pseudomonadota</taxon>
        <taxon>Alphaproteobacteria</taxon>
        <taxon>Acetobacterales</taxon>
        <taxon>Acetobacteraceae</taxon>
        <taxon>Neoroseomonas</taxon>
    </lineage>
</organism>
<dbReference type="PANTHER" id="PTHR42928:SF5">
    <property type="entry name" value="BLR1237 PROTEIN"/>
    <property type="match status" value="1"/>
</dbReference>
<dbReference type="AlphaFoldDB" id="A0A9X9XB31"/>
<dbReference type="CDD" id="cd07012">
    <property type="entry name" value="PBP2_Bug_TTT"/>
    <property type="match status" value="1"/>
</dbReference>
<comment type="similarity">
    <text evidence="1">Belongs to the UPF0065 (bug) family.</text>
</comment>
<keyword evidence="3" id="KW-1185">Reference proteome</keyword>
<dbReference type="InterPro" id="IPR042100">
    <property type="entry name" value="Bug_dom1"/>
</dbReference>
<protein>
    <submittedName>
        <fullName evidence="2">Tripartite tricarboxylate transporter substrate binding protein</fullName>
    </submittedName>
</protein>
<accession>A0A9X9XB31</accession>
<proteinExistence type="inferred from homology"/>
<name>A0A9X9XB31_9PROT</name>
<dbReference type="Proteomes" id="UP001138709">
    <property type="component" value="Unassembled WGS sequence"/>
</dbReference>
<reference evidence="2" key="1">
    <citation type="submission" date="2020-01" db="EMBL/GenBank/DDBJ databases">
        <authorList>
            <person name="Rat A."/>
        </authorList>
    </citation>
    <scope>NUCLEOTIDE SEQUENCE</scope>
    <source>
        <strain evidence="2">LMG 31228</strain>
    </source>
</reference>
<comment type="caution">
    <text evidence="2">The sequence shown here is derived from an EMBL/GenBank/DDBJ whole genome shotgun (WGS) entry which is preliminary data.</text>
</comment>
<reference evidence="2" key="2">
    <citation type="journal article" date="2021" name="Syst. Appl. Microbiol.">
        <title>Roseomonas hellenica sp. nov., isolated from roots of wild-growing Alkanna tinctoria.</title>
        <authorList>
            <person name="Rat A."/>
            <person name="Naranjo H.D."/>
            <person name="Lebbe L."/>
            <person name="Cnockaert M."/>
            <person name="Krigas N."/>
            <person name="Grigoriadou K."/>
            <person name="Maloupa E."/>
            <person name="Willems A."/>
        </authorList>
    </citation>
    <scope>NUCLEOTIDE SEQUENCE</scope>
    <source>
        <strain evidence="2">LMG 31228</strain>
    </source>
</reference>
<gene>
    <name evidence="2" type="ORF">GXW74_10490</name>
</gene>
<dbReference type="SUPFAM" id="SSF53850">
    <property type="entry name" value="Periplasmic binding protein-like II"/>
    <property type="match status" value="1"/>
</dbReference>
<dbReference type="Pfam" id="PF03401">
    <property type="entry name" value="TctC"/>
    <property type="match status" value="1"/>
</dbReference>
<evidence type="ECO:0000313" key="3">
    <source>
        <dbReference type="Proteomes" id="UP001138709"/>
    </source>
</evidence>
<sequence length="272" mass="28036">MRQRFSQPVVVENAAGASGNIGAARVARAGADGHTALLAHVGVLAINRHLFRNMPFDAERDFVPVGLVCTNPMALLVSTRSGIPDLAALIARAQEGRLKVATSGNGSTLHIGALQFLAAVGGRADLIPYRGGAPAVNDLLAGVVDMLVEQAASAITNQQGGMARAFFVTGSARLPGLPNVPTAAEAGLPAVNFEVWNGVVLPAASSPAVAAAWNAALTAALTDSDVRSRLVQLSARLPEGQEGSPAHLGDLIRRDGEKWGRLLRETGVQPGD</sequence>
<dbReference type="Gene3D" id="3.40.190.150">
    <property type="entry name" value="Bordetella uptake gene, domain 1"/>
    <property type="match status" value="1"/>
</dbReference>
<dbReference type="Gene3D" id="3.40.190.10">
    <property type="entry name" value="Periplasmic binding protein-like II"/>
    <property type="match status" value="1"/>
</dbReference>
<evidence type="ECO:0000313" key="2">
    <source>
        <dbReference type="EMBL" id="MBR0680917.1"/>
    </source>
</evidence>
<dbReference type="EMBL" id="JAAEDL010000008">
    <property type="protein sequence ID" value="MBR0680917.1"/>
    <property type="molecule type" value="Genomic_DNA"/>
</dbReference>
<evidence type="ECO:0000256" key="1">
    <source>
        <dbReference type="ARBA" id="ARBA00006987"/>
    </source>
</evidence>
<dbReference type="PANTHER" id="PTHR42928">
    <property type="entry name" value="TRICARBOXYLATE-BINDING PROTEIN"/>
    <property type="match status" value="1"/>
</dbReference>